<evidence type="ECO:0000256" key="1">
    <source>
        <dbReference type="ARBA" id="ARBA00022679"/>
    </source>
</evidence>
<feature type="transmembrane region" description="Helical" evidence="2">
    <location>
        <begin position="6"/>
        <end position="28"/>
    </location>
</feature>
<dbReference type="EMBL" id="UINC01008073">
    <property type="protein sequence ID" value="SVA36383.1"/>
    <property type="molecule type" value="Genomic_DNA"/>
</dbReference>
<dbReference type="PANTHER" id="PTHR42755">
    <property type="entry name" value="3-DEOXY-MANNO-OCTULOSONATE CYTIDYLYLTRANSFERASE"/>
    <property type="match status" value="1"/>
</dbReference>
<dbReference type="InterPro" id="IPR007507">
    <property type="entry name" value="Glycos_transf_N"/>
</dbReference>
<dbReference type="Pfam" id="PF04413">
    <property type="entry name" value="Glycos_transf_N"/>
    <property type="match status" value="1"/>
</dbReference>
<dbReference type="Gene3D" id="3.40.50.11720">
    <property type="entry name" value="3-Deoxy-D-manno-octulosonic-acid transferase, N-terminal domain"/>
    <property type="match status" value="1"/>
</dbReference>
<dbReference type="AlphaFoldDB" id="A0A381VAK7"/>
<feature type="domain" description="3-deoxy-D-manno-octulosonic-acid transferase N-terminal" evidence="3">
    <location>
        <begin position="37"/>
        <end position="209"/>
    </location>
</feature>
<dbReference type="GO" id="GO:0016740">
    <property type="term" value="F:transferase activity"/>
    <property type="evidence" value="ECO:0007669"/>
    <property type="project" value="UniProtKB-KW"/>
</dbReference>
<gene>
    <name evidence="4" type="ORF">METZ01_LOCUS89237</name>
</gene>
<dbReference type="PANTHER" id="PTHR42755:SF1">
    <property type="entry name" value="3-DEOXY-D-MANNO-OCTULOSONIC ACID TRANSFERASE, MITOCHONDRIAL-RELATED"/>
    <property type="match status" value="1"/>
</dbReference>
<name>A0A381VAK7_9ZZZZ</name>
<organism evidence="4">
    <name type="scientific">marine metagenome</name>
    <dbReference type="NCBI Taxonomy" id="408172"/>
    <lineage>
        <taxon>unclassified sequences</taxon>
        <taxon>metagenomes</taxon>
        <taxon>ecological metagenomes</taxon>
    </lineage>
</organism>
<dbReference type="InterPro" id="IPR038107">
    <property type="entry name" value="Glycos_transf_N_sf"/>
</dbReference>
<evidence type="ECO:0000313" key="4">
    <source>
        <dbReference type="EMBL" id="SVA36383.1"/>
    </source>
</evidence>
<evidence type="ECO:0000259" key="3">
    <source>
        <dbReference type="Pfam" id="PF04413"/>
    </source>
</evidence>
<accession>A0A381VAK7</accession>
<keyword evidence="2" id="KW-1133">Transmembrane helix</keyword>
<dbReference type="InterPro" id="IPR039901">
    <property type="entry name" value="Kdotransferase"/>
</dbReference>
<reference evidence="4" key="1">
    <citation type="submission" date="2018-05" db="EMBL/GenBank/DDBJ databases">
        <authorList>
            <person name="Lanie J.A."/>
            <person name="Ng W.-L."/>
            <person name="Kazmierczak K.M."/>
            <person name="Andrzejewski T.M."/>
            <person name="Davidsen T.M."/>
            <person name="Wayne K.J."/>
            <person name="Tettelin H."/>
            <person name="Glass J.I."/>
            <person name="Rusch D."/>
            <person name="Podicherti R."/>
            <person name="Tsui H.-C.T."/>
            <person name="Winkler M.E."/>
        </authorList>
    </citation>
    <scope>NUCLEOTIDE SEQUENCE</scope>
</reference>
<keyword evidence="2" id="KW-0472">Membrane</keyword>
<evidence type="ECO:0000256" key="2">
    <source>
        <dbReference type="SAM" id="Phobius"/>
    </source>
</evidence>
<dbReference type="GO" id="GO:0005886">
    <property type="term" value="C:plasma membrane"/>
    <property type="evidence" value="ECO:0007669"/>
    <property type="project" value="TreeGrafter"/>
</dbReference>
<keyword evidence="2" id="KW-0812">Transmembrane</keyword>
<sequence>MPFSVKIYRFISILIVPFTNFFLFLRVLRNKDDKSRKKERFGISKIQNNNNEIIWFHAASVGETLSILPIVKILSENQSNILITTVTQTSSSIISKRFPKSVVHQYVPFDSPLYIKRFLSNWNPKIAIFIESEIWPNLIIETKKNKTAIILANARITKKSFGGWSRFPASIKYLLSLFDTTIAQDRKTLERLIELGSEKVKFFGNLKHDSEKLPFDSNKLKSLSESVGNKDILLASSTHKGEEEIIFSAYKELNNPERDLLLVIAPRHPERGKEIGKIADNFGFDESDIVFRSEGKLPKDNSKLYIYDTIGELGEIYEISEYVIMGGSFVTKGGHNPIEPAKFRTAIFSGPHYFNFENEYEGLIESKAAKIFKDKIDIDILKDKSEIHKMALNAENYSISSGEVSDLIIKEIKMLMKKNA</sequence>
<proteinExistence type="predicted"/>
<protein>
    <recommendedName>
        <fullName evidence="3">3-deoxy-D-manno-octulosonic-acid transferase N-terminal domain-containing protein</fullName>
    </recommendedName>
</protein>
<dbReference type="Gene3D" id="3.40.50.2000">
    <property type="entry name" value="Glycogen Phosphorylase B"/>
    <property type="match status" value="1"/>
</dbReference>
<dbReference type="GO" id="GO:0009245">
    <property type="term" value="P:lipid A biosynthetic process"/>
    <property type="evidence" value="ECO:0007669"/>
    <property type="project" value="TreeGrafter"/>
</dbReference>
<keyword evidence="1" id="KW-0808">Transferase</keyword>